<dbReference type="InterPro" id="IPR005123">
    <property type="entry name" value="Oxoglu/Fe-dep_dioxygenase_dom"/>
</dbReference>
<dbReference type="Pfam" id="PF03171">
    <property type="entry name" value="2OG-FeII_Oxy"/>
    <property type="match status" value="1"/>
</dbReference>
<dbReference type="Proteomes" id="UP000008144">
    <property type="component" value="Chromosome 8"/>
</dbReference>
<dbReference type="Pfam" id="PF14226">
    <property type="entry name" value="DIOX_N"/>
    <property type="match status" value="1"/>
</dbReference>
<dbReference type="GO" id="GO:0046872">
    <property type="term" value="F:metal ion binding"/>
    <property type="evidence" value="ECO:0007669"/>
    <property type="project" value="UniProtKB-KW"/>
</dbReference>
<dbReference type="Ensembl" id="ENSCINT00000014881.3">
    <property type="protein sequence ID" value="ENSCINP00000014881.3"/>
    <property type="gene ID" value="ENSCING00000007255.3"/>
</dbReference>
<dbReference type="InterPro" id="IPR044861">
    <property type="entry name" value="IPNS-like_FE2OG_OXY"/>
</dbReference>
<dbReference type="GO" id="GO:0016706">
    <property type="term" value="F:2-oxoglutarate-dependent dioxygenase activity"/>
    <property type="evidence" value="ECO:0000318"/>
    <property type="project" value="GO_Central"/>
</dbReference>
<dbReference type="FunFam" id="2.60.120.330:FF:000038">
    <property type="entry name" value="Si:dkey-10o6.2"/>
    <property type="match status" value="1"/>
</dbReference>
<dbReference type="PRINTS" id="PR00682">
    <property type="entry name" value="IPNSYNTHASE"/>
</dbReference>
<organism evidence="3 4">
    <name type="scientific">Ciona intestinalis</name>
    <name type="common">Transparent sea squirt</name>
    <name type="synonym">Ascidia intestinalis</name>
    <dbReference type="NCBI Taxonomy" id="7719"/>
    <lineage>
        <taxon>Eukaryota</taxon>
        <taxon>Metazoa</taxon>
        <taxon>Chordata</taxon>
        <taxon>Tunicata</taxon>
        <taxon>Ascidiacea</taxon>
        <taxon>Phlebobranchia</taxon>
        <taxon>Cionidae</taxon>
        <taxon>Ciona</taxon>
    </lineage>
</organism>
<dbReference type="GeneTree" id="ENSGT00530000064489"/>
<dbReference type="RefSeq" id="XP_026691378.1">
    <property type="nucleotide sequence ID" value="XM_026835577.1"/>
</dbReference>
<dbReference type="EMBL" id="EAAA01002692">
    <property type="status" value="NOT_ANNOTATED_CDS"/>
    <property type="molecule type" value="Genomic_DNA"/>
</dbReference>
<dbReference type="eggNOG" id="KOG0143">
    <property type="taxonomic scope" value="Eukaryota"/>
</dbReference>
<dbReference type="RefSeq" id="XP_009859341.1">
    <property type="nucleotide sequence ID" value="XM_009861039.3"/>
</dbReference>
<keyword evidence="1" id="KW-0479">Metal-binding</keyword>
<dbReference type="PANTHER" id="PTHR47990">
    <property type="entry name" value="2-OXOGLUTARATE (2OG) AND FE(II)-DEPENDENT OXYGENASE SUPERFAMILY PROTEIN-RELATED"/>
    <property type="match status" value="1"/>
</dbReference>
<dbReference type="InParanoid" id="A0A1W5BDY9"/>
<keyword evidence="1" id="KW-0560">Oxidoreductase</keyword>
<dbReference type="OrthoDB" id="288590at2759"/>
<protein>
    <submittedName>
        <fullName evidence="3">UPF0676 protein C1494.01</fullName>
    </submittedName>
</protein>
<dbReference type="GeneID" id="100181638"/>
<accession>F6UVE4</accession>
<proteinExistence type="inferred from homology"/>
<sequence>MATIPIVDFGQCSVGREHVGTDQLQKVGEEIYNAFTNVGFVYLVNTGIHSTSVDEVNKVALDFFTKPEDEKLKFGRNVNNFGYDSIGKEKLDDGSPGDYKLSFNMACRTYNDPCIKWPDELVPQFSSTVKSFMKDCKCLALRILDSLSFGLKLQDNQQLSALHESILCANNHSSLRCLYYPPITQELEKGQIRLLEHTDYGLMTLLFQDSVGGLQIKSRDGTYIDACPIPDTVLINVADLLQYWTHGDLKSTPHRILVPDDTTKRATPRQSIAFFVHPSEDLLVSNTLFKQERKLTDETTLRNFSKKDLEKMTVGEYVQSQFNRTYTR</sequence>
<evidence type="ECO:0000259" key="2">
    <source>
        <dbReference type="PROSITE" id="PS51471"/>
    </source>
</evidence>
<feature type="domain" description="Fe2OG dioxygenase" evidence="2">
    <location>
        <begin position="171"/>
        <end position="278"/>
    </location>
</feature>
<evidence type="ECO:0000256" key="1">
    <source>
        <dbReference type="RuleBase" id="RU003682"/>
    </source>
</evidence>
<reference evidence="3" key="2">
    <citation type="journal article" date="2008" name="Genome Biol.">
        <title>Improved genome assembly and evidence-based global gene model set for the chordate Ciona intestinalis: new insight into intron and operon populations.</title>
        <authorList>
            <person name="Satou Y."/>
            <person name="Mineta K."/>
            <person name="Ogasawara M."/>
            <person name="Sasakura Y."/>
            <person name="Shoguchi E."/>
            <person name="Ueno K."/>
            <person name="Yamada L."/>
            <person name="Matsumoto J."/>
            <person name="Wasserscheid J."/>
            <person name="Dewar K."/>
            <person name="Wiley G.B."/>
            <person name="Macmil S.L."/>
            <person name="Roe B.A."/>
            <person name="Zeller R.W."/>
            <person name="Hastings K.E."/>
            <person name="Lemaire P."/>
            <person name="Lindquist E."/>
            <person name="Endo T."/>
            <person name="Hotta K."/>
            <person name="Inaba K."/>
        </authorList>
    </citation>
    <scope>NUCLEOTIDE SEQUENCE [LARGE SCALE GENOMIC DNA]</scope>
    <source>
        <strain evidence="3">wild type</strain>
    </source>
</reference>
<evidence type="ECO:0000313" key="4">
    <source>
        <dbReference type="Proteomes" id="UP000008144"/>
    </source>
</evidence>
<accession>A0A1W5BDY9</accession>
<dbReference type="SUPFAM" id="SSF51197">
    <property type="entry name" value="Clavaminate synthase-like"/>
    <property type="match status" value="1"/>
</dbReference>
<dbReference type="InterPro" id="IPR026992">
    <property type="entry name" value="DIOX_N"/>
</dbReference>
<dbReference type="AlphaFoldDB" id="A0A1W5BDY9"/>
<dbReference type="KEGG" id="cin:100181638"/>
<dbReference type="PROSITE" id="PS51471">
    <property type="entry name" value="FE2OG_OXY"/>
    <property type="match status" value="1"/>
</dbReference>
<comment type="similarity">
    <text evidence="1">Belongs to the iron/ascorbate-dependent oxidoreductase family.</text>
</comment>
<dbReference type="Gene3D" id="2.60.120.330">
    <property type="entry name" value="B-lactam Antibiotic, Isopenicillin N Synthase, Chain"/>
    <property type="match status" value="1"/>
</dbReference>
<reference evidence="3" key="3">
    <citation type="submission" date="2025-08" db="UniProtKB">
        <authorList>
            <consortium name="Ensembl"/>
        </authorList>
    </citation>
    <scope>IDENTIFICATION</scope>
</reference>
<dbReference type="InterPro" id="IPR050231">
    <property type="entry name" value="Iron_ascorbate_oxido_reductase"/>
</dbReference>
<gene>
    <name evidence="3" type="primary">LOC100181638</name>
</gene>
<reference evidence="3" key="4">
    <citation type="submission" date="2025-09" db="UniProtKB">
        <authorList>
            <consortium name="Ensembl"/>
        </authorList>
    </citation>
    <scope>IDENTIFICATION</scope>
</reference>
<keyword evidence="1" id="KW-0408">Iron</keyword>
<keyword evidence="4" id="KW-1185">Reference proteome</keyword>
<dbReference type="InterPro" id="IPR027443">
    <property type="entry name" value="IPNS-like_sf"/>
</dbReference>
<reference evidence="4" key="1">
    <citation type="journal article" date="2002" name="Science">
        <title>The draft genome of Ciona intestinalis: insights into chordate and vertebrate origins.</title>
        <authorList>
            <person name="Dehal P."/>
            <person name="Satou Y."/>
            <person name="Campbell R.K."/>
            <person name="Chapman J."/>
            <person name="Degnan B."/>
            <person name="De Tomaso A."/>
            <person name="Davidson B."/>
            <person name="Di Gregorio A."/>
            <person name="Gelpke M."/>
            <person name="Goodstein D.M."/>
            <person name="Harafuji N."/>
            <person name="Hastings K.E."/>
            <person name="Ho I."/>
            <person name="Hotta K."/>
            <person name="Huang W."/>
            <person name="Kawashima T."/>
            <person name="Lemaire P."/>
            <person name="Martinez D."/>
            <person name="Meinertzhagen I.A."/>
            <person name="Necula S."/>
            <person name="Nonaka M."/>
            <person name="Putnam N."/>
            <person name="Rash S."/>
            <person name="Saiga H."/>
            <person name="Satake M."/>
            <person name="Terry A."/>
            <person name="Yamada L."/>
            <person name="Wang H.G."/>
            <person name="Awazu S."/>
            <person name="Azumi K."/>
            <person name="Boore J."/>
            <person name="Branno M."/>
            <person name="Chin-Bow S."/>
            <person name="DeSantis R."/>
            <person name="Doyle S."/>
            <person name="Francino P."/>
            <person name="Keys D.N."/>
            <person name="Haga S."/>
            <person name="Hayashi H."/>
            <person name="Hino K."/>
            <person name="Imai K.S."/>
            <person name="Inaba K."/>
            <person name="Kano S."/>
            <person name="Kobayashi K."/>
            <person name="Kobayashi M."/>
            <person name="Lee B.I."/>
            <person name="Makabe K.W."/>
            <person name="Manohar C."/>
            <person name="Matassi G."/>
            <person name="Medina M."/>
            <person name="Mochizuki Y."/>
            <person name="Mount S."/>
            <person name="Morishita T."/>
            <person name="Miura S."/>
            <person name="Nakayama A."/>
            <person name="Nishizaka S."/>
            <person name="Nomoto H."/>
            <person name="Ohta F."/>
            <person name="Oishi K."/>
            <person name="Rigoutsos I."/>
            <person name="Sano M."/>
            <person name="Sasaki A."/>
            <person name="Sasakura Y."/>
            <person name="Shoguchi E."/>
            <person name="Shin-i T."/>
            <person name="Spagnuolo A."/>
            <person name="Stainier D."/>
            <person name="Suzuki M.M."/>
            <person name="Tassy O."/>
            <person name="Takatori N."/>
            <person name="Tokuoka M."/>
            <person name="Yagi K."/>
            <person name="Yoshizaki F."/>
            <person name="Wada S."/>
            <person name="Zhang C."/>
            <person name="Hyatt P.D."/>
            <person name="Larimer F."/>
            <person name="Detter C."/>
            <person name="Doggett N."/>
            <person name="Glavina T."/>
            <person name="Hawkins T."/>
            <person name="Richardson P."/>
            <person name="Lucas S."/>
            <person name="Kohara Y."/>
            <person name="Levine M."/>
            <person name="Satoh N."/>
            <person name="Rokhsar D.S."/>
        </authorList>
    </citation>
    <scope>NUCLEOTIDE SEQUENCE [LARGE SCALE GENOMIC DNA]</scope>
</reference>
<dbReference type="OMA" id="FWHVGRE"/>
<evidence type="ECO:0000313" key="3">
    <source>
        <dbReference type="Ensembl" id="ENSCINP00000014881.3"/>
    </source>
</evidence>
<name>A0A1W5BDY9_CIOIN</name>